<evidence type="ECO:0000313" key="3">
    <source>
        <dbReference type="Proteomes" id="UP001500449"/>
    </source>
</evidence>
<accession>A0ABN2NCJ6</accession>
<evidence type="ECO:0000313" key="2">
    <source>
        <dbReference type="EMBL" id="GAA1863176.1"/>
    </source>
</evidence>
<gene>
    <name evidence="2" type="ORF">GCM10009836_49420</name>
</gene>
<reference evidence="2 3" key="1">
    <citation type="journal article" date="2019" name="Int. J. Syst. Evol. Microbiol.">
        <title>The Global Catalogue of Microorganisms (GCM) 10K type strain sequencing project: providing services to taxonomists for standard genome sequencing and annotation.</title>
        <authorList>
            <consortium name="The Broad Institute Genomics Platform"/>
            <consortium name="The Broad Institute Genome Sequencing Center for Infectious Disease"/>
            <person name="Wu L."/>
            <person name="Ma J."/>
        </authorList>
    </citation>
    <scope>NUCLEOTIDE SEQUENCE [LARGE SCALE GENOMIC DNA]</scope>
    <source>
        <strain evidence="2 3">JCM 16009</strain>
    </source>
</reference>
<sequence length="85" mass="8977">MLPAARSSRHPVPKPEKGTAVDALPRRLRSLFSPGAAIATTGEPERPSSRQLARARAEESVGGWTAPGDLEPVRPDAVEPVDLDG</sequence>
<proteinExistence type="predicted"/>
<evidence type="ECO:0000256" key="1">
    <source>
        <dbReference type="SAM" id="MobiDB-lite"/>
    </source>
</evidence>
<dbReference type="Proteomes" id="UP001500449">
    <property type="component" value="Unassembled WGS sequence"/>
</dbReference>
<organism evidence="2 3">
    <name type="scientific">Pseudonocardia ailaonensis</name>
    <dbReference type="NCBI Taxonomy" id="367279"/>
    <lineage>
        <taxon>Bacteria</taxon>
        <taxon>Bacillati</taxon>
        <taxon>Actinomycetota</taxon>
        <taxon>Actinomycetes</taxon>
        <taxon>Pseudonocardiales</taxon>
        <taxon>Pseudonocardiaceae</taxon>
        <taxon>Pseudonocardia</taxon>
    </lineage>
</organism>
<keyword evidence="3" id="KW-1185">Reference proteome</keyword>
<name>A0ABN2NCJ6_9PSEU</name>
<protein>
    <submittedName>
        <fullName evidence="2">Uncharacterized protein</fullName>
    </submittedName>
</protein>
<feature type="region of interest" description="Disordered" evidence="1">
    <location>
        <begin position="1"/>
        <end position="85"/>
    </location>
</feature>
<comment type="caution">
    <text evidence="2">The sequence shown here is derived from an EMBL/GenBank/DDBJ whole genome shotgun (WGS) entry which is preliminary data.</text>
</comment>
<dbReference type="EMBL" id="BAAAQK010000018">
    <property type="protein sequence ID" value="GAA1863176.1"/>
    <property type="molecule type" value="Genomic_DNA"/>
</dbReference>